<gene>
    <name evidence="2" type="ORF">LSP00402_LOCUS3951</name>
</gene>
<dbReference type="EMBL" id="HBHP01006365">
    <property type="protein sequence ID" value="CAD9751954.1"/>
    <property type="molecule type" value="Transcribed_RNA"/>
</dbReference>
<evidence type="ECO:0000256" key="1">
    <source>
        <dbReference type="SAM" id="MobiDB-lite"/>
    </source>
</evidence>
<reference evidence="2" key="1">
    <citation type="submission" date="2021-01" db="EMBL/GenBank/DDBJ databases">
        <authorList>
            <person name="Corre E."/>
            <person name="Pelletier E."/>
            <person name="Niang G."/>
            <person name="Scheremetjew M."/>
            <person name="Finn R."/>
            <person name="Kale V."/>
            <person name="Holt S."/>
            <person name="Cochrane G."/>
            <person name="Meng A."/>
            <person name="Brown T."/>
            <person name="Cohen L."/>
        </authorList>
    </citation>
    <scope>NUCLEOTIDE SEQUENCE</scope>
    <source>
        <strain evidence="2">CCMP622</strain>
    </source>
</reference>
<name>A0A7S2TJU1_9EUKA</name>
<proteinExistence type="predicted"/>
<protein>
    <submittedName>
        <fullName evidence="2">Uncharacterized protein</fullName>
    </submittedName>
</protein>
<evidence type="ECO:0000313" key="2">
    <source>
        <dbReference type="EMBL" id="CAD9751954.1"/>
    </source>
</evidence>
<accession>A0A7S2TJU1</accession>
<organism evidence="2">
    <name type="scientific">Lotharella oceanica</name>
    <dbReference type="NCBI Taxonomy" id="641309"/>
    <lineage>
        <taxon>Eukaryota</taxon>
        <taxon>Sar</taxon>
        <taxon>Rhizaria</taxon>
        <taxon>Cercozoa</taxon>
        <taxon>Chlorarachniophyceae</taxon>
        <taxon>Lotharella</taxon>
    </lineage>
</organism>
<feature type="compositionally biased region" description="Low complexity" evidence="1">
    <location>
        <begin position="65"/>
        <end position="74"/>
    </location>
</feature>
<sequence length="251" mass="26874">MRRPMRAVTTYATAFLAGVCILGISLVSHEPSLQGSISASRSVPQMRTSFTAPSGFSAARRRSSHSCPRSRLSAHASTAATSEKTIEVLETAAGPDGTTKHTFGFRITGSDKKPFIKMSLDAPAGSELVPVTVGFPGLGVILEQKYLDDGPRIVVDDKEAKGTAIDVLEKGDVLRAFSAVYTVTPPTDVMSYYANPPKKVNVRGMYEVDANNFAKTIAALQSNGELVDRFGEKMEVDEISIVVERKKSASA</sequence>
<feature type="region of interest" description="Disordered" evidence="1">
    <location>
        <begin position="51"/>
        <end position="81"/>
    </location>
</feature>
<dbReference type="AlphaFoldDB" id="A0A7S2TJU1"/>